<keyword evidence="2" id="KW-1185">Reference proteome</keyword>
<gene>
    <name evidence="1" type="ORF">Q8F55_002553</name>
</gene>
<dbReference type="RefSeq" id="XP_069211533.1">
    <property type="nucleotide sequence ID" value="XM_069351147.1"/>
</dbReference>
<dbReference type="Proteomes" id="UP001565368">
    <property type="component" value="Unassembled WGS sequence"/>
</dbReference>
<proteinExistence type="predicted"/>
<accession>A0ABR3QA66</accession>
<evidence type="ECO:0000313" key="1">
    <source>
        <dbReference type="EMBL" id="KAL1411589.1"/>
    </source>
</evidence>
<dbReference type="EMBL" id="JBBXJM010000002">
    <property type="protein sequence ID" value="KAL1411589.1"/>
    <property type="molecule type" value="Genomic_DNA"/>
</dbReference>
<comment type="caution">
    <text evidence="1">The sequence shown here is derived from an EMBL/GenBank/DDBJ whole genome shotgun (WGS) entry which is preliminary data.</text>
</comment>
<protein>
    <submittedName>
        <fullName evidence="1">Uncharacterized protein</fullName>
    </submittedName>
</protein>
<evidence type="ECO:0000313" key="2">
    <source>
        <dbReference type="Proteomes" id="UP001565368"/>
    </source>
</evidence>
<reference evidence="1 2" key="1">
    <citation type="submission" date="2023-08" db="EMBL/GenBank/DDBJ databases">
        <title>Annotated Genome Sequence of Vanrija albida AlHP1.</title>
        <authorList>
            <person name="Herzog R."/>
        </authorList>
    </citation>
    <scope>NUCLEOTIDE SEQUENCE [LARGE SCALE GENOMIC DNA]</scope>
    <source>
        <strain evidence="1 2">AlHP1</strain>
    </source>
</reference>
<dbReference type="GeneID" id="95983596"/>
<name>A0ABR3QA66_9TREE</name>
<organism evidence="1 2">
    <name type="scientific">Vanrija albida</name>
    <dbReference type="NCBI Taxonomy" id="181172"/>
    <lineage>
        <taxon>Eukaryota</taxon>
        <taxon>Fungi</taxon>
        <taxon>Dikarya</taxon>
        <taxon>Basidiomycota</taxon>
        <taxon>Agaricomycotina</taxon>
        <taxon>Tremellomycetes</taxon>
        <taxon>Trichosporonales</taxon>
        <taxon>Trichosporonaceae</taxon>
        <taxon>Vanrija</taxon>
    </lineage>
</organism>
<sequence>MRLWPSKSKKTRIKILAEARSTHLHWDAVAKSKEHDDNDPFAPLRALCPTTPELAREALEDERAAGRPQFRAVAEFELGLEFDALLDAINSCTLDSLAITVEAGGIFRSMDAFVEKFIDRLELRLRMLHIVSVSRSLSLHDLRLSIPAIARYIAGPRAPGIQEIGIGASFPGHPNRDAAPAFSLLVDRLDRDWSYGRGVGWYPLPRVEAKRKSAARDPPKGATAYYRFNNVRSATKVGNTVLRALAVARVLLLAQRGERTGFADLPAEIVYDIVRHVMGPTSLSARDWGVILRHAADRDALRSLAAEFARQGIKCFNVPEDRRGLTDHHDDRIRAEWMYNGGFLKWVNRPEVVKLGTGGCTCSYECTWPRLRCVFSPRGRQWGAEGWT</sequence>